<name>A0A4R5D7B1_9ACTN</name>
<dbReference type="OrthoDB" id="8673173at2"/>
<dbReference type="InterPro" id="IPR032466">
    <property type="entry name" value="Metal_Hydrolase"/>
</dbReference>
<evidence type="ECO:0000313" key="3">
    <source>
        <dbReference type="EMBL" id="TDE09296.1"/>
    </source>
</evidence>
<dbReference type="Gene3D" id="3.20.20.140">
    <property type="entry name" value="Metal-dependent hydrolases"/>
    <property type="match status" value="1"/>
</dbReference>
<dbReference type="AlphaFoldDB" id="A0A4R5D7B1"/>
<dbReference type="RefSeq" id="WP_131895798.1">
    <property type="nucleotide sequence ID" value="NZ_SMKZ01000019.1"/>
</dbReference>
<sequence>MTNHYDIVDVHVHLGASAALSVAGGVDDLLRKLDVNGIGCAVLSPIPGQEDPDGIESTRAVNDAIAAARDAHPDRFPRILAAVEPRHGAPALPEVDRTVGDLGFSGLSFHNDFQGFPADHPTMFTIIERLAAHPSAIAQLHSAIHSWLEAPFQVGKLAAAFPELRFVNAHALMDPTQTSYTLWQAPQLPNMYFDTCVSQKYGFPIERVVAELGDDRFMFGSDIPYMRDRCLDLDLILHADVPDESKRRILGGNARRLFDIPE</sequence>
<organism evidence="3 4">
    <name type="scientific">Jiangella asiatica</name>
    <dbReference type="NCBI Taxonomy" id="2530372"/>
    <lineage>
        <taxon>Bacteria</taxon>
        <taxon>Bacillati</taxon>
        <taxon>Actinomycetota</taxon>
        <taxon>Actinomycetes</taxon>
        <taxon>Jiangellales</taxon>
        <taxon>Jiangellaceae</taxon>
        <taxon>Jiangella</taxon>
    </lineage>
</organism>
<keyword evidence="1" id="KW-0456">Lyase</keyword>
<dbReference type="PANTHER" id="PTHR21240">
    <property type="entry name" value="2-AMINO-3-CARBOXYLMUCONATE-6-SEMIALDEHYDE DECARBOXYLASE"/>
    <property type="match status" value="1"/>
</dbReference>
<dbReference type="Pfam" id="PF04909">
    <property type="entry name" value="Amidohydro_2"/>
    <property type="match status" value="1"/>
</dbReference>
<dbReference type="GO" id="GO:0016787">
    <property type="term" value="F:hydrolase activity"/>
    <property type="evidence" value="ECO:0007669"/>
    <property type="project" value="InterPro"/>
</dbReference>
<keyword evidence="4" id="KW-1185">Reference proteome</keyword>
<dbReference type="GO" id="GO:0016831">
    <property type="term" value="F:carboxy-lyase activity"/>
    <property type="evidence" value="ECO:0007669"/>
    <property type="project" value="InterPro"/>
</dbReference>
<feature type="domain" description="Amidohydrolase-related" evidence="2">
    <location>
        <begin position="9"/>
        <end position="260"/>
    </location>
</feature>
<dbReference type="Proteomes" id="UP000294739">
    <property type="component" value="Unassembled WGS sequence"/>
</dbReference>
<reference evidence="3 4" key="1">
    <citation type="submission" date="2019-03" db="EMBL/GenBank/DDBJ databases">
        <title>Draft genome sequences of novel Actinobacteria.</title>
        <authorList>
            <person name="Sahin N."/>
            <person name="Ay H."/>
            <person name="Saygin H."/>
        </authorList>
    </citation>
    <scope>NUCLEOTIDE SEQUENCE [LARGE SCALE GENOMIC DNA]</scope>
    <source>
        <strain evidence="3 4">5K138</strain>
    </source>
</reference>
<evidence type="ECO:0000256" key="1">
    <source>
        <dbReference type="ARBA" id="ARBA00023239"/>
    </source>
</evidence>
<dbReference type="SUPFAM" id="SSF51556">
    <property type="entry name" value="Metallo-dependent hydrolases"/>
    <property type="match status" value="1"/>
</dbReference>
<evidence type="ECO:0000313" key="4">
    <source>
        <dbReference type="Proteomes" id="UP000294739"/>
    </source>
</evidence>
<gene>
    <name evidence="3" type="ORF">E1269_14895</name>
</gene>
<accession>A0A4R5D7B1</accession>
<dbReference type="InterPro" id="IPR006680">
    <property type="entry name" value="Amidohydro-rel"/>
</dbReference>
<comment type="caution">
    <text evidence="3">The sequence shown here is derived from an EMBL/GenBank/DDBJ whole genome shotgun (WGS) entry which is preliminary data.</text>
</comment>
<dbReference type="EMBL" id="SMKZ01000019">
    <property type="protein sequence ID" value="TDE09296.1"/>
    <property type="molecule type" value="Genomic_DNA"/>
</dbReference>
<dbReference type="InterPro" id="IPR032465">
    <property type="entry name" value="ACMSD"/>
</dbReference>
<evidence type="ECO:0000259" key="2">
    <source>
        <dbReference type="Pfam" id="PF04909"/>
    </source>
</evidence>
<dbReference type="InParanoid" id="A0A4R5D7B1"/>
<protein>
    <recommendedName>
        <fullName evidence="2">Amidohydrolase-related domain-containing protein</fullName>
    </recommendedName>
</protein>
<proteinExistence type="predicted"/>